<evidence type="ECO:0000313" key="6">
    <source>
        <dbReference type="EMBL" id="BCP66161.1"/>
    </source>
</evidence>
<comment type="similarity">
    <text evidence="1">Belongs to the BlaI transcriptional regulatory family.</text>
</comment>
<dbReference type="Pfam" id="PF13749">
    <property type="entry name" value="HATPase_c_4"/>
    <property type="match status" value="1"/>
</dbReference>
<dbReference type="PANTHER" id="PTHR30595:SF6">
    <property type="entry name" value="SCHLAFEN ALBA-2 DOMAIN-CONTAINING PROTEIN"/>
    <property type="match status" value="1"/>
</dbReference>
<dbReference type="InterPro" id="IPR038461">
    <property type="entry name" value="Schlafen_AlbA_2_dom_sf"/>
</dbReference>
<feature type="domain" description="Schlafen AlbA-2" evidence="5">
    <location>
        <begin position="14"/>
        <end position="125"/>
    </location>
</feature>
<dbReference type="EMBL" id="AP024270">
    <property type="protein sequence ID" value="BCP66161.1"/>
    <property type="molecule type" value="Genomic_DNA"/>
</dbReference>
<protein>
    <submittedName>
        <fullName evidence="6">ATPase AAA</fullName>
    </submittedName>
</protein>
<dbReference type="InterPro" id="IPR007421">
    <property type="entry name" value="Schlafen_AlbA_2_dom"/>
</dbReference>
<evidence type="ECO:0000256" key="2">
    <source>
        <dbReference type="ARBA" id="ARBA00023015"/>
    </source>
</evidence>
<accession>A0A7R7TEJ1</accession>
<keyword evidence="4" id="KW-0804">Transcription</keyword>
<dbReference type="Gene3D" id="3.30.565.60">
    <property type="match status" value="1"/>
</dbReference>
<dbReference type="Pfam" id="PF03965">
    <property type="entry name" value="Penicillinase_R"/>
    <property type="match status" value="1"/>
</dbReference>
<dbReference type="InterPro" id="IPR005650">
    <property type="entry name" value="BlaI_family"/>
</dbReference>
<dbReference type="InterPro" id="IPR038475">
    <property type="entry name" value="RecG_C_sf"/>
</dbReference>
<evidence type="ECO:0000313" key="7">
    <source>
        <dbReference type="Proteomes" id="UP000596099"/>
    </source>
</evidence>
<gene>
    <name evidence="6" type="ORF">TthHB5018_10950</name>
</gene>
<evidence type="ECO:0000256" key="4">
    <source>
        <dbReference type="ARBA" id="ARBA00023163"/>
    </source>
</evidence>
<dbReference type="Pfam" id="PF04326">
    <property type="entry name" value="SLFN_AlbA_2"/>
    <property type="match status" value="1"/>
</dbReference>
<organism evidence="6 7">
    <name type="scientific">Thermus thermophilus</name>
    <dbReference type="NCBI Taxonomy" id="274"/>
    <lineage>
        <taxon>Bacteria</taxon>
        <taxon>Thermotogati</taxon>
        <taxon>Deinococcota</taxon>
        <taxon>Deinococci</taxon>
        <taxon>Thermales</taxon>
        <taxon>Thermaceae</taxon>
        <taxon>Thermus</taxon>
    </lineage>
</organism>
<dbReference type="Gene3D" id="1.10.10.10">
    <property type="entry name" value="Winged helix-like DNA-binding domain superfamily/Winged helix DNA-binding domain"/>
    <property type="match status" value="2"/>
</dbReference>
<dbReference type="SUPFAM" id="SSF46785">
    <property type="entry name" value="Winged helix' DNA-binding domain"/>
    <property type="match status" value="2"/>
</dbReference>
<dbReference type="PANTHER" id="PTHR30595">
    <property type="entry name" value="GLPR-RELATED TRANSCRIPTIONAL REPRESSOR"/>
    <property type="match status" value="1"/>
</dbReference>
<proteinExistence type="inferred from homology"/>
<dbReference type="InterPro" id="IPR036388">
    <property type="entry name" value="WH-like_DNA-bd_sf"/>
</dbReference>
<dbReference type="Proteomes" id="UP000596099">
    <property type="component" value="Chromosome"/>
</dbReference>
<dbReference type="AlphaFoldDB" id="A0A7R7TEJ1"/>
<evidence type="ECO:0000259" key="5">
    <source>
        <dbReference type="Pfam" id="PF04326"/>
    </source>
</evidence>
<evidence type="ECO:0000256" key="3">
    <source>
        <dbReference type="ARBA" id="ARBA00023125"/>
    </source>
</evidence>
<keyword evidence="2" id="KW-0805">Transcription regulation</keyword>
<reference evidence="7" key="1">
    <citation type="submission" date="2021-01" db="EMBL/GenBank/DDBJ databases">
        <title>Complete Genome Sequence of Thermus thermophilus Strain HB5018, Isolated from Mine Onsen Hot Spring.</title>
        <authorList>
            <person name="Miyazaki K."/>
            <person name="Moriya T."/>
            <person name="Nemoto N."/>
            <person name="Oshima T."/>
            <person name="Yura K."/>
            <person name="Bessho Y."/>
        </authorList>
    </citation>
    <scope>NUCLEOTIDE SEQUENCE [LARGE SCALE GENOMIC DNA]</scope>
    <source>
        <strain evidence="7">HB5018</strain>
    </source>
</reference>
<keyword evidence="3" id="KW-0238">DNA-binding</keyword>
<name>A0A7R7TEJ1_THETH</name>
<dbReference type="Gene3D" id="3.30.950.30">
    <property type="entry name" value="Schlafen, AAA domain"/>
    <property type="match status" value="1"/>
</dbReference>
<dbReference type="InterPro" id="IPR036390">
    <property type="entry name" value="WH_DNA-bd_sf"/>
</dbReference>
<sequence length="563" mass="63496">MTPELVRELIARGEALTLEFKGEERRQLSENDLVETVVCMANRPTQEMGYVLIGVEDDGRVTGARPRDAGGIDPLRIQALIANRTRPSLSCRVWVVELEGKPVLVIEVPPATMPVGTAEGIYKRRAIGGTGRPECLPYHFHEMQGALAHRGALDYSALPVQGASWSDLDPLEFERFRRFIRESRGQGDKSLLDLPDVELAKALGAVEANHEVRAVRVLGLLLFGKEEALQRFIPTHEVAFQVLRGTRVEVNDFFRWPLLRTMEELLTRFRAWNHEEEVSFGLMRIGVPNYSERAFREGLANALIHRDYTRLGAVHVQWHEDRIEISNPGGFPEGIHLGNLLVAPPRPRNPLLADAFKRAGVVERTGRGIDIIFEEQLRNGRPAPSYEQSTPESVVLVLPGGEANLNFVRLIVEEGQARRPLRLDELLVLNGLWQERQLTTKEAARLIQKTEATARAVLERLVETGLIEARGTGRGRTYHLSASTYRRLGEEAAYVRLKGFEHQQMEQMVLEYVRAHGRITRREAAELCRIGPYQATRLLKRMVEQGKLTPHGVGKGTWYALRS</sequence>
<evidence type="ECO:0000256" key="1">
    <source>
        <dbReference type="ARBA" id="ARBA00011046"/>
    </source>
</evidence>